<evidence type="ECO:0000256" key="3">
    <source>
        <dbReference type="ARBA" id="ARBA00022722"/>
    </source>
</evidence>
<reference evidence="10" key="1">
    <citation type="submission" date="2019-10" db="EMBL/GenBank/DDBJ databases">
        <title>Corvus moneduloides (New Caledonian crow) genome, bCorMon1, primary haplotype.</title>
        <authorList>
            <person name="Rutz C."/>
            <person name="Fungtammasan C."/>
            <person name="Mountcastle J."/>
            <person name="Formenti G."/>
            <person name="Chow W."/>
            <person name="Howe K."/>
            <person name="Steele M.P."/>
            <person name="Fernandes J."/>
            <person name="Gilbert M.T.P."/>
            <person name="Fedrigo O."/>
            <person name="Jarvis E.D."/>
            <person name="Gemmell N."/>
        </authorList>
    </citation>
    <scope>NUCLEOTIDE SEQUENCE [LARGE SCALE GENOMIC DNA]</scope>
</reference>
<dbReference type="InterPro" id="IPR013520">
    <property type="entry name" value="Ribonucl_H"/>
</dbReference>
<dbReference type="Pfam" id="PF00929">
    <property type="entry name" value="RNase_T"/>
    <property type="match status" value="1"/>
</dbReference>
<feature type="coiled-coil region" evidence="7">
    <location>
        <begin position="180"/>
        <end position="214"/>
    </location>
</feature>
<dbReference type="OMA" id="NIRMQYY"/>
<dbReference type="GO" id="GO:0003676">
    <property type="term" value="F:nucleic acid binding"/>
    <property type="evidence" value="ECO:0007669"/>
    <property type="project" value="InterPro"/>
</dbReference>
<feature type="compositionally biased region" description="Low complexity" evidence="8">
    <location>
        <begin position="683"/>
        <end position="692"/>
    </location>
</feature>
<dbReference type="CDD" id="cd06145">
    <property type="entry name" value="REX1_like"/>
    <property type="match status" value="1"/>
</dbReference>
<evidence type="ECO:0000256" key="1">
    <source>
        <dbReference type="ARBA" id="ARBA00004123"/>
    </source>
</evidence>
<dbReference type="FunFam" id="3.30.420.10:FF:000021">
    <property type="entry name" value="RNA exonuclease 1 homolog"/>
    <property type="match status" value="1"/>
</dbReference>
<organism evidence="9 10">
    <name type="scientific">Corvus moneduloides</name>
    <name type="common">New Caledonian crow</name>
    <dbReference type="NCBI Taxonomy" id="1196302"/>
    <lineage>
        <taxon>Eukaryota</taxon>
        <taxon>Metazoa</taxon>
        <taxon>Chordata</taxon>
        <taxon>Craniata</taxon>
        <taxon>Vertebrata</taxon>
        <taxon>Euteleostomi</taxon>
        <taxon>Archelosauria</taxon>
        <taxon>Archosauria</taxon>
        <taxon>Dinosauria</taxon>
        <taxon>Saurischia</taxon>
        <taxon>Theropoda</taxon>
        <taxon>Coelurosauria</taxon>
        <taxon>Aves</taxon>
        <taxon>Neognathae</taxon>
        <taxon>Neoaves</taxon>
        <taxon>Telluraves</taxon>
        <taxon>Australaves</taxon>
        <taxon>Passeriformes</taxon>
        <taxon>Corvoidea</taxon>
        <taxon>Corvidae</taxon>
        <taxon>Corvus</taxon>
    </lineage>
</organism>
<accession>A0A8U7P2N5</accession>
<feature type="region of interest" description="Disordered" evidence="8">
    <location>
        <begin position="838"/>
        <end position="862"/>
    </location>
</feature>
<feature type="region of interest" description="Disordered" evidence="8">
    <location>
        <begin position="726"/>
        <end position="748"/>
    </location>
</feature>
<feature type="region of interest" description="Disordered" evidence="8">
    <location>
        <begin position="214"/>
        <end position="237"/>
    </location>
</feature>
<dbReference type="SMART" id="SM00479">
    <property type="entry name" value="EXOIII"/>
    <property type="match status" value="1"/>
</dbReference>
<dbReference type="GO" id="GO:0004527">
    <property type="term" value="F:exonuclease activity"/>
    <property type="evidence" value="ECO:0007669"/>
    <property type="project" value="UniProtKB-KW"/>
</dbReference>
<dbReference type="Gene3D" id="3.30.420.10">
    <property type="entry name" value="Ribonuclease H-like superfamily/Ribonuclease H"/>
    <property type="match status" value="1"/>
</dbReference>
<keyword evidence="7" id="KW-0175">Coiled coil</keyword>
<comment type="subcellular location">
    <subcellularLocation>
        <location evidence="1">Nucleus</location>
    </subcellularLocation>
</comment>
<evidence type="ECO:0000256" key="5">
    <source>
        <dbReference type="ARBA" id="ARBA00022839"/>
    </source>
</evidence>
<dbReference type="InterPro" id="IPR036397">
    <property type="entry name" value="RNaseH_sf"/>
</dbReference>
<name>A0A8U7P2N5_CORMO</name>
<dbReference type="PANTHER" id="PTHR12801">
    <property type="entry name" value="RNA EXONUCLEASE REXO1 / RECO3 FAMILY MEMBER-RELATED"/>
    <property type="match status" value="1"/>
</dbReference>
<evidence type="ECO:0000256" key="6">
    <source>
        <dbReference type="ARBA" id="ARBA00023242"/>
    </source>
</evidence>
<keyword evidence="6" id="KW-0539">Nucleus</keyword>
<dbReference type="InterPro" id="IPR012337">
    <property type="entry name" value="RNaseH-like_sf"/>
</dbReference>
<protein>
    <submittedName>
        <fullName evidence="9">RNA exonuclease 1 homolog</fullName>
    </submittedName>
</protein>
<dbReference type="InterPro" id="IPR047021">
    <property type="entry name" value="REXO1/3/4-like"/>
</dbReference>
<keyword evidence="10" id="KW-1185">Reference proteome</keyword>
<feature type="compositionally biased region" description="Pro residues" evidence="8">
    <location>
        <begin position="8"/>
        <end position="18"/>
    </location>
</feature>
<feature type="compositionally biased region" description="Basic and acidic residues" evidence="8">
    <location>
        <begin position="557"/>
        <end position="610"/>
    </location>
</feature>
<reference evidence="9" key="3">
    <citation type="submission" date="2025-09" db="UniProtKB">
        <authorList>
            <consortium name="Ensembl"/>
        </authorList>
    </citation>
    <scope>IDENTIFICATION</scope>
</reference>
<feature type="compositionally biased region" description="Low complexity" evidence="8">
    <location>
        <begin position="648"/>
        <end position="667"/>
    </location>
</feature>
<dbReference type="PANTHER" id="PTHR12801:SF62">
    <property type="entry name" value="RNA EXONUCLEASE 1 HOMOLOG"/>
    <property type="match status" value="1"/>
</dbReference>
<evidence type="ECO:0000313" key="10">
    <source>
        <dbReference type="Proteomes" id="UP000694553"/>
    </source>
</evidence>
<dbReference type="GO" id="GO:0005634">
    <property type="term" value="C:nucleus"/>
    <property type="evidence" value="ECO:0007669"/>
    <property type="project" value="UniProtKB-SubCell"/>
</dbReference>
<evidence type="ECO:0000256" key="2">
    <source>
        <dbReference type="ARBA" id="ARBA00006357"/>
    </source>
</evidence>
<proteinExistence type="inferred from homology"/>
<comment type="similarity">
    <text evidence="2">Belongs to the REXO1/REXO3 family.</text>
</comment>
<evidence type="ECO:0000256" key="7">
    <source>
        <dbReference type="SAM" id="Coils"/>
    </source>
</evidence>
<feature type="compositionally biased region" description="Basic and acidic residues" evidence="8">
    <location>
        <begin position="417"/>
        <end position="428"/>
    </location>
</feature>
<dbReference type="Proteomes" id="UP000694553">
    <property type="component" value="Unassembled WGS sequence"/>
</dbReference>
<dbReference type="Pfam" id="PF15870">
    <property type="entry name" value="EloA-BP1"/>
    <property type="match status" value="1"/>
</dbReference>
<keyword evidence="4" id="KW-0378">Hydrolase</keyword>
<feature type="compositionally biased region" description="Polar residues" evidence="8">
    <location>
        <begin position="838"/>
        <end position="857"/>
    </location>
</feature>
<keyword evidence="3" id="KW-0540">Nuclease</keyword>
<sequence length="1316" mass="143502">MPSQFPALPQPRPSPAPPRSQARRGQPCAGSGVVGSSLPRPALPRWRRGRHRSCEAGARPGRPRLLRPPGPAPARPRSRPAAGGMLRSTGYFRGIDCPFLNAGGSGPGRGCRRPYCHFRHPPVAPAPCGASGASGDPSVGLSLGHGAERGYDPYNPELPRPSLEAEDGTLADITDVTPGILELELVNKAIEAVKNEVEREQKKYEELLETTKELGASEGSSLISNSPVSAAGPQNDSFASLEYNPGSYNFSNNSDYNPTPLAAAGRSSKYTLDSSRSKGSSLEYVPKAVVQNKKYSSTVTNNKYVIDDSKPSTDLEYDPLSNYSARLLGKATTKGSKRERASDYEESYSPSRKKLCEDPDDDEVLARFSSSEDEAEVEYKTASGSSPSKGGSEGESNNSSESSKEQSTKVDGSASQESKEAAQRREDLPNSQKNLAKNSPDKNPKAVKLCSGKNNKEIENKNKDSKDKTKRKKTDGSKTPGLSEAGKKEKNKNTDKDKVLKKEEKLKIKNEEKNCKDKSVKVKADGNLKKPEKQKSEKVDGCKKEKSKSTTSSSGKSKSEGVTKGTEKVGSSKKDSQSKAADVKNGKESSGRKNKEKGTKSSLEQKKDKVSSAGKGDPKKGRKQQSLSHVDLFGDESGDDDDKGRPLSSSLLDVSSDSDGADSGSASESDKDRTKKVKRSKLSKSSSSSSTSDDIDYSILEKDVDFESDPMEECLRIFNESKDVKTEDKGRLGKQLSKEEANEEKTEDNLTTLFPGQKRRISHLVKQGNAEAPSKPVVRPYRPPTAQEVCYQRIQLAQQQAAQLAVAVQKTSLCLPGEKRRIAHVPNAALTAAAKQSLGSSKTTVGGRSVTPSNDSEAPTLPLKPCTLAGMASKTTSTIVPKRVAHVPSLQSTTLQRPVIPTEFGAKVPTNIRQRYLNLFIDECLKFCSSSQEAFDKALAEEKVAYERSTSRNIYLNVAVNTLKKLRSLVPNSPASTNKTSNKKVVSHEAVLGGKLAAKTSFTLNRSGSLRAEDLTGAALYRRLKEYLMTEEQLKENGYPMPHPEKAGRAVLFTAEEKKVIDSSCRICCRCGTEYMVSASGNCIRKEECVHHWGRLRKQRVPGGWETHYSCCSGAVGSPGCQVAKQHVHDGRKESLDGFVKTFEKLPTTDGYPGIYALDCEMCYTKQGLELTRVTVINSELKVVYDTFVKPDSKVVDYNTRFSGVTEEDLENTSITLRDVQAVLLNMFSADTILIGHSLESDLFALKLIHGTVVDTAIVFPHRLGLPYKRALRTLMADYLKRIIQDNVEGHDSSEDARACMELMVWKIKEDAKVKR</sequence>
<evidence type="ECO:0000256" key="4">
    <source>
        <dbReference type="ARBA" id="ARBA00022801"/>
    </source>
</evidence>
<feature type="compositionally biased region" description="Low complexity" evidence="8">
    <location>
        <begin position="383"/>
        <end position="401"/>
    </location>
</feature>
<dbReference type="InterPro" id="IPR034922">
    <property type="entry name" value="REX1-like_exo"/>
</dbReference>
<feature type="compositionally biased region" description="Basic and acidic residues" evidence="8">
    <location>
        <begin position="485"/>
        <end position="548"/>
    </location>
</feature>
<feature type="compositionally biased region" description="Polar residues" evidence="8">
    <location>
        <begin position="218"/>
        <end position="237"/>
    </location>
</feature>
<evidence type="ECO:0000313" key="9">
    <source>
        <dbReference type="Ensembl" id="ENSCMUP00000030992.1"/>
    </source>
</evidence>
<gene>
    <name evidence="9" type="primary">REXO1</name>
</gene>
<feature type="region of interest" description="Disordered" evidence="8">
    <location>
        <begin position="1"/>
        <end position="87"/>
    </location>
</feature>
<keyword evidence="5" id="KW-0269">Exonuclease</keyword>
<reference evidence="9" key="2">
    <citation type="submission" date="2025-08" db="UniProtKB">
        <authorList>
            <consortium name="Ensembl"/>
        </authorList>
    </citation>
    <scope>IDENTIFICATION</scope>
</reference>
<feature type="compositionally biased region" description="Basic and acidic residues" evidence="8">
    <location>
        <begin position="454"/>
        <end position="467"/>
    </location>
</feature>
<dbReference type="Ensembl" id="ENSCMUT00000035775.1">
    <property type="protein sequence ID" value="ENSCMUP00000030992.1"/>
    <property type="gene ID" value="ENSCMUG00000006882.2"/>
</dbReference>
<dbReference type="InterPro" id="IPR031736">
    <property type="entry name" value="REXO1-like_dom"/>
</dbReference>
<dbReference type="SUPFAM" id="SSF53098">
    <property type="entry name" value="Ribonuclease H-like"/>
    <property type="match status" value="1"/>
</dbReference>
<evidence type="ECO:0000256" key="8">
    <source>
        <dbReference type="SAM" id="MobiDB-lite"/>
    </source>
</evidence>
<feature type="region of interest" description="Disordered" evidence="8">
    <location>
        <begin position="308"/>
        <end position="699"/>
    </location>
</feature>